<proteinExistence type="predicted"/>
<gene>
    <name evidence="2" type="ORF">ERS852411_00193</name>
    <name evidence="3" type="ORF">I5Q84_18530</name>
</gene>
<dbReference type="AlphaFoldDB" id="A0A174WKR6"/>
<evidence type="ECO:0000313" key="3">
    <source>
        <dbReference type="EMBL" id="QQR05894.1"/>
    </source>
</evidence>
<feature type="domain" description="Phosphoadenosine phosphosulphate reductase" evidence="1">
    <location>
        <begin position="38"/>
        <end position="240"/>
    </location>
</feature>
<dbReference type="GO" id="GO:0003824">
    <property type="term" value="F:catalytic activity"/>
    <property type="evidence" value="ECO:0007669"/>
    <property type="project" value="InterPro"/>
</dbReference>
<dbReference type="RefSeq" id="WP_055271785.1">
    <property type="nucleotide sequence ID" value="NZ_BAABZG010000001.1"/>
</dbReference>
<dbReference type="EMBL" id="CP065315">
    <property type="protein sequence ID" value="QQR05894.1"/>
    <property type="molecule type" value="Genomic_DNA"/>
</dbReference>
<dbReference type="Pfam" id="PF01507">
    <property type="entry name" value="PAPS_reduct"/>
    <property type="match status" value="1"/>
</dbReference>
<dbReference type="Proteomes" id="UP000595792">
    <property type="component" value="Chromosome"/>
</dbReference>
<organism evidence="2 4">
    <name type="scientific">Flavonifractor plautii</name>
    <name type="common">Fusobacterium plautii</name>
    <dbReference type="NCBI Taxonomy" id="292800"/>
    <lineage>
        <taxon>Bacteria</taxon>
        <taxon>Bacillati</taxon>
        <taxon>Bacillota</taxon>
        <taxon>Clostridia</taxon>
        <taxon>Eubacteriales</taxon>
        <taxon>Oscillospiraceae</taxon>
        <taxon>Flavonifractor</taxon>
    </lineage>
</organism>
<dbReference type="InterPro" id="IPR050128">
    <property type="entry name" value="Sulfate_adenylyltrnsfr_sub2"/>
</dbReference>
<evidence type="ECO:0000313" key="5">
    <source>
        <dbReference type="Proteomes" id="UP000595792"/>
    </source>
</evidence>
<dbReference type="InterPro" id="IPR002500">
    <property type="entry name" value="PAPS_reduct_dom"/>
</dbReference>
<dbReference type="KEGG" id="fpla:A4U99_02670"/>
<sequence>MKHTRQDLNIMQGWSLEEKIKVSQMKILEWYRAYSGQVFTSFSGGKDSTVLLDLARQVCPDIPAVYVDTGLEYPELRDFVKTKDNVIWLRPRYPFTQIIEKYGYPVISKEVSDAVSGARKGQPYRLARLNGELLDKNGKKSIYNCEKYKYLLDAPFAVSARCCYHMKKAPLNKFERQSGRHPITGVLACESKLREQSYLKFGCNGYERRRPLSQPLAFWREEDILLYLKMTGIPYAPIYGDIVEVKKRNGAPTLKTTGVSRSGCMYCMYGVHLEHEPNRFQLMEKTHPQQYHYCIHELELGAVLDYIGVPYSCR</sequence>
<dbReference type="PANTHER" id="PTHR43196">
    <property type="entry name" value="SULFATE ADENYLYLTRANSFERASE SUBUNIT 2"/>
    <property type="match status" value="1"/>
</dbReference>
<dbReference type="SUPFAM" id="SSF52402">
    <property type="entry name" value="Adenine nucleotide alpha hydrolases-like"/>
    <property type="match status" value="1"/>
</dbReference>
<protein>
    <submittedName>
        <fullName evidence="2">PUA domain (Predicted RNA-binding domain)</fullName>
    </submittedName>
    <submittedName>
        <fullName evidence="3">Phosphoadenosine phosphosulfate reductase family protein</fullName>
    </submittedName>
</protein>
<evidence type="ECO:0000313" key="2">
    <source>
        <dbReference type="EMBL" id="CUN61440.1"/>
    </source>
</evidence>
<dbReference type="InterPro" id="IPR014729">
    <property type="entry name" value="Rossmann-like_a/b/a_fold"/>
</dbReference>
<reference evidence="3 5" key="2">
    <citation type="submission" date="2020-11" db="EMBL/GenBank/DDBJ databases">
        <title>Closed and high quality bacterial genomes of the OMM12 community.</title>
        <authorList>
            <person name="Marbouty M."/>
            <person name="Lamy-Besnier Q."/>
            <person name="Debarbieux L."/>
            <person name="Koszul R."/>
        </authorList>
    </citation>
    <scope>NUCLEOTIDE SEQUENCE [LARGE SCALE GENOMIC DNA]</scope>
    <source>
        <strain evidence="3 5">YL31</strain>
    </source>
</reference>
<dbReference type="PANTHER" id="PTHR43196:SF2">
    <property type="entry name" value="PHOSPHOADENOSINE PHOSPHOSULFATE REDUCTASE"/>
    <property type="match status" value="1"/>
</dbReference>
<dbReference type="Proteomes" id="UP000095746">
    <property type="component" value="Unassembled WGS sequence"/>
</dbReference>
<accession>A0A174WKR6</accession>
<dbReference type="OrthoDB" id="9774475at2"/>
<reference evidence="2 4" key="1">
    <citation type="submission" date="2015-09" db="EMBL/GenBank/DDBJ databases">
        <authorList>
            <consortium name="Pathogen Informatics"/>
        </authorList>
    </citation>
    <scope>NUCLEOTIDE SEQUENCE [LARGE SCALE GENOMIC DNA]</scope>
    <source>
        <strain evidence="2 4">2789STDY5608854</strain>
    </source>
</reference>
<evidence type="ECO:0000313" key="4">
    <source>
        <dbReference type="Proteomes" id="UP000095746"/>
    </source>
</evidence>
<name>A0A174WKR6_FLAPL</name>
<dbReference type="Gene3D" id="3.40.50.620">
    <property type="entry name" value="HUPs"/>
    <property type="match status" value="1"/>
</dbReference>
<dbReference type="EMBL" id="CYZT01000005">
    <property type="protein sequence ID" value="CUN61440.1"/>
    <property type="molecule type" value="Genomic_DNA"/>
</dbReference>
<evidence type="ECO:0000259" key="1">
    <source>
        <dbReference type="Pfam" id="PF01507"/>
    </source>
</evidence>